<evidence type="ECO:0000256" key="6">
    <source>
        <dbReference type="ARBA" id="ARBA00022989"/>
    </source>
</evidence>
<keyword evidence="5" id="KW-0133">Cell shape</keyword>
<keyword evidence="6 8" id="KW-1133">Transmembrane helix</keyword>
<keyword evidence="4 8" id="KW-0812">Transmembrane</keyword>
<evidence type="ECO:0000256" key="3">
    <source>
        <dbReference type="ARBA" id="ARBA00022475"/>
    </source>
</evidence>
<reference evidence="9" key="1">
    <citation type="submission" date="2023-03" db="EMBL/GenBank/DDBJ databases">
        <authorList>
            <person name="Shen W."/>
            <person name="Cai J."/>
        </authorList>
    </citation>
    <scope>NUCLEOTIDE SEQUENCE</scope>
    <source>
        <strain evidence="9">P69-2</strain>
    </source>
</reference>
<comment type="subcellular location">
    <subcellularLocation>
        <location evidence="1">Cell membrane</location>
        <topology evidence="1">Multi-pass membrane protein</topology>
    </subcellularLocation>
</comment>
<gene>
    <name evidence="9" type="primary">mreD</name>
    <name evidence="9" type="ORF">P7H00_05125</name>
</gene>
<dbReference type="AlphaFoldDB" id="A0AAE4L602"/>
<evidence type="ECO:0000313" key="10">
    <source>
        <dbReference type="Proteomes" id="UP001180842"/>
    </source>
</evidence>
<comment type="similarity">
    <text evidence="2">Belongs to the MreD family.</text>
</comment>
<name>A0AAE4L602_9ENTE</name>
<dbReference type="Pfam" id="PF04093">
    <property type="entry name" value="MreD"/>
    <property type="match status" value="1"/>
</dbReference>
<evidence type="ECO:0000313" key="9">
    <source>
        <dbReference type="EMBL" id="MDT2736517.1"/>
    </source>
</evidence>
<keyword evidence="7 8" id="KW-0472">Membrane</keyword>
<dbReference type="EMBL" id="JARQAI010000004">
    <property type="protein sequence ID" value="MDT2736517.1"/>
    <property type="molecule type" value="Genomic_DNA"/>
</dbReference>
<dbReference type="GO" id="GO:0005886">
    <property type="term" value="C:plasma membrane"/>
    <property type="evidence" value="ECO:0007669"/>
    <property type="project" value="UniProtKB-SubCell"/>
</dbReference>
<comment type="caution">
    <text evidence="9">The sequence shown here is derived from an EMBL/GenBank/DDBJ whole genome shotgun (WGS) entry which is preliminary data.</text>
</comment>
<dbReference type="NCBIfam" id="TIGR03426">
    <property type="entry name" value="shape_MreD"/>
    <property type="match status" value="1"/>
</dbReference>
<evidence type="ECO:0000256" key="4">
    <source>
        <dbReference type="ARBA" id="ARBA00022692"/>
    </source>
</evidence>
<dbReference type="InterPro" id="IPR007227">
    <property type="entry name" value="Cell_shape_determining_MreD"/>
</dbReference>
<evidence type="ECO:0000256" key="1">
    <source>
        <dbReference type="ARBA" id="ARBA00004651"/>
    </source>
</evidence>
<proteinExistence type="inferred from homology"/>
<evidence type="ECO:0000256" key="8">
    <source>
        <dbReference type="SAM" id="Phobius"/>
    </source>
</evidence>
<protein>
    <submittedName>
        <fullName evidence="9">Rod shape-determining protein MreD</fullName>
    </submittedName>
</protein>
<sequence>MIRRATLKHITPFLLFFLFLIDAHVTRVIATLTDNVYVANSHLALLVLLVISQVIDERFLFWTALVLGVLYDLYYIGVIGIYAVIFPLLVMLFYLFKQLIQQNTLTLFFTTVISVTLFEFVSLLLQTIFGLTGGNEDFFVPRYLGPTLLFNILIFVILIFPLERILIDPTEKELGV</sequence>
<dbReference type="Proteomes" id="UP001180842">
    <property type="component" value="Unassembled WGS sequence"/>
</dbReference>
<feature type="transmembrane region" description="Helical" evidence="8">
    <location>
        <begin position="73"/>
        <end position="95"/>
    </location>
</feature>
<evidence type="ECO:0000256" key="5">
    <source>
        <dbReference type="ARBA" id="ARBA00022960"/>
    </source>
</evidence>
<dbReference type="RefSeq" id="WP_311796767.1">
    <property type="nucleotide sequence ID" value="NZ_JARQAI010000004.1"/>
</dbReference>
<evidence type="ECO:0000256" key="7">
    <source>
        <dbReference type="ARBA" id="ARBA00023136"/>
    </source>
</evidence>
<evidence type="ECO:0000256" key="2">
    <source>
        <dbReference type="ARBA" id="ARBA00007776"/>
    </source>
</evidence>
<feature type="transmembrane region" description="Helical" evidence="8">
    <location>
        <begin position="143"/>
        <end position="162"/>
    </location>
</feature>
<dbReference type="GO" id="GO:0008360">
    <property type="term" value="P:regulation of cell shape"/>
    <property type="evidence" value="ECO:0007669"/>
    <property type="project" value="UniProtKB-KW"/>
</dbReference>
<keyword evidence="3" id="KW-1003">Cell membrane</keyword>
<feature type="transmembrane region" description="Helical" evidence="8">
    <location>
        <begin position="107"/>
        <end position="131"/>
    </location>
</feature>
<organism evidence="9 10">
    <name type="scientific">Enterococcus pseudoavium</name>
    <dbReference type="NCBI Taxonomy" id="44007"/>
    <lineage>
        <taxon>Bacteria</taxon>
        <taxon>Bacillati</taxon>
        <taxon>Bacillota</taxon>
        <taxon>Bacilli</taxon>
        <taxon>Lactobacillales</taxon>
        <taxon>Enterococcaceae</taxon>
        <taxon>Enterococcus</taxon>
    </lineage>
</organism>
<accession>A0AAE4L602</accession>